<evidence type="ECO:0000313" key="2">
    <source>
        <dbReference type="Proteomes" id="UP001143856"/>
    </source>
</evidence>
<keyword evidence="2" id="KW-1185">Reference proteome</keyword>
<dbReference type="EMBL" id="JAPDGR010002409">
    <property type="protein sequence ID" value="KAJ2975921.1"/>
    <property type="molecule type" value="Genomic_DNA"/>
</dbReference>
<comment type="caution">
    <text evidence="1">The sequence shown here is derived from an EMBL/GenBank/DDBJ whole genome shotgun (WGS) entry which is preliminary data.</text>
</comment>
<reference evidence="1" key="1">
    <citation type="submission" date="2022-10" db="EMBL/GenBank/DDBJ databases">
        <title>Genome Sequence of Xylaria curta.</title>
        <authorList>
            <person name="Buettner E."/>
        </authorList>
    </citation>
    <scope>NUCLEOTIDE SEQUENCE</scope>
    <source>
        <strain evidence="1">Babe10</strain>
    </source>
</reference>
<protein>
    <submittedName>
        <fullName evidence="1">Uncharacterized protein</fullName>
    </submittedName>
</protein>
<accession>A0ACC1NBC5</accession>
<organism evidence="1 2">
    <name type="scientific">Xylaria curta</name>
    <dbReference type="NCBI Taxonomy" id="42375"/>
    <lineage>
        <taxon>Eukaryota</taxon>
        <taxon>Fungi</taxon>
        <taxon>Dikarya</taxon>
        <taxon>Ascomycota</taxon>
        <taxon>Pezizomycotina</taxon>
        <taxon>Sordariomycetes</taxon>
        <taxon>Xylariomycetidae</taxon>
        <taxon>Xylariales</taxon>
        <taxon>Xylariaceae</taxon>
        <taxon>Xylaria</taxon>
    </lineage>
</organism>
<name>A0ACC1NBC5_9PEZI</name>
<sequence>MASLYSPVQTYLDEQGSTTKLLPPEHPDFEAAHEPSGNNSGAQPVLIARPQNAEDVQTMVRYCAQNNVRFVVRTGGHNSPGPTNGQDVLWIDLRDIDYVDISEDKKTVKVGGGVLFRRLTETLAEDGLLIPS</sequence>
<gene>
    <name evidence="1" type="ORF">NUW58_g8226</name>
</gene>
<proteinExistence type="predicted"/>
<evidence type="ECO:0000313" key="1">
    <source>
        <dbReference type="EMBL" id="KAJ2975921.1"/>
    </source>
</evidence>
<dbReference type="Proteomes" id="UP001143856">
    <property type="component" value="Unassembled WGS sequence"/>
</dbReference>